<dbReference type="STRING" id="363754.RHSP_82802"/>
<dbReference type="PATRIC" id="fig|363754.4.peg.3139"/>
<dbReference type="AlphaFoldDB" id="N6U9P3"/>
<name>N6U9P3_9HYPH</name>
<sequence>MFRTCDERAHGSSPWLTAAFIQRLNRDRPWHFRNSVSLWPLSASLTARCGNQCHRLETNQRRERLRQMIAAKSNFAARTNSEEQNFLPM</sequence>
<organism evidence="1 2">
    <name type="scientific">Rhizobium freirei PRF 81</name>
    <dbReference type="NCBI Taxonomy" id="363754"/>
    <lineage>
        <taxon>Bacteria</taxon>
        <taxon>Pseudomonadati</taxon>
        <taxon>Pseudomonadota</taxon>
        <taxon>Alphaproteobacteria</taxon>
        <taxon>Hyphomicrobiales</taxon>
        <taxon>Rhizobiaceae</taxon>
        <taxon>Rhizobium/Agrobacterium group</taxon>
        <taxon>Rhizobium</taxon>
    </lineage>
</organism>
<reference evidence="1 2" key="1">
    <citation type="journal article" date="2012" name="BMC Genomics">
        <title>Genomic basis of broad host range and environmental adaptability of Rhizobium tropici CIAT 899 and Rhizobium sp. PRF 81 which are used in inoculants for common bean (Phaseolus vulgaris L.).</title>
        <authorList>
            <person name="Ormeno-Orrillo E."/>
            <person name="Menna P."/>
            <person name="Almeida L.G."/>
            <person name="Ollero F.J."/>
            <person name="Nicolas M.F."/>
            <person name="Pains Rodrigues E."/>
            <person name="Shigueyoshi Nakatani A."/>
            <person name="Silva Batista J.S."/>
            <person name="Oliveira Chueire L.M."/>
            <person name="Souza R.C."/>
            <person name="Ribeiro Vasconcelos A.T."/>
            <person name="Megias M."/>
            <person name="Hungria M."/>
            <person name="Martinez-Romero E."/>
        </authorList>
    </citation>
    <scope>NUCLEOTIDE SEQUENCE [LARGE SCALE GENOMIC DNA]</scope>
    <source>
        <strain evidence="1 2">PRF 81</strain>
    </source>
</reference>
<keyword evidence="2" id="KW-1185">Reference proteome</keyword>
<gene>
    <name evidence="1" type="ORF">RHSP_82802</name>
</gene>
<evidence type="ECO:0000313" key="1">
    <source>
        <dbReference type="EMBL" id="ENN86933.1"/>
    </source>
</evidence>
<comment type="caution">
    <text evidence="1">The sequence shown here is derived from an EMBL/GenBank/DDBJ whole genome shotgun (WGS) entry which is preliminary data.</text>
</comment>
<protein>
    <submittedName>
        <fullName evidence="1">Uncharacterized protein</fullName>
    </submittedName>
</protein>
<dbReference type="EMBL" id="AQHN01000061">
    <property type="protein sequence ID" value="ENN86933.1"/>
    <property type="molecule type" value="Genomic_DNA"/>
</dbReference>
<evidence type="ECO:0000313" key="2">
    <source>
        <dbReference type="Proteomes" id="UP000012429"/>
    </source>
</evidence>
<proteinExistence type="predicted"/>
<accession>N6U9P3</accession>
<dbReference type="Proteomes" id="UP000012429">
    <property type="component" value="Unassembled WGS sequence"/>
</dbReference>